<comment type="subcellular location">
    <subcellularLocation>
        <location evidence="2">Cell outer membrane</location>
    </subcellularLocation>
    <subcellularLocation>
        <location evidence="1">Cell surface</location>
    </subcellularLocation>
</comment>
<keyword evidence="3" id="KW-0813">Transport</keyword>
<keyword evidence="15" id="KW-1185">Reference proteome</keyword>
<name>A0ABV6HTN9_9PAST</name>
<evidence type="ECO:0000256" key="8">
    <source>
        <dbReference type="ARBA" id="ARBA00023136"/>
    </source>
</evidence>
<evidence type="ECO:0000256" key="6">
    <source>
        <dbReference type="ARBA" id="ARBA00022729"/>
    </source>
</evidence>
<dbReference type="InterPro" id="IPR005594">
    <property type="entry name" value="YadA_C"/>
</dbReference>
<evidence type="ECO:0000256" key="11">
    <source>
        <dbReference type="SAM" id="SignalP"/>
    </source>
</evidence>
<evidence type="ECO:0000259" key="13">
    <source>
        <dbReference type="Pfam" id="PF05658"/>
    </source>
</evidence>
<proteinExistence type="predicted"/>
<dbReference type="CDD" id="cd12820">
    <property type="entry name" value="LbR_YadA-like"/>
    <property type="match status" value="1"/>
</dbReference>
<feature type="signal peptide" evidence="11">
    <location>
        <begin position="1"/>
        <end position="19"/>
    </location>
</feature>
<dbReference type="Pfam" id="PF03895">
    <property type="entry name" value="YadA_anchor"/>
    <property type="match status" value="1"/>
</dbReference>
<evidence type="ECO:0000256" key="5">
    <source>
        <dbReference type="ARBA" id="ARBA00022692"/>
    </source>
</evidence>
<dbReference type="InterPro" id="IPR011049">
    <property type="entry name" value="Serralysin-like_metalloprot_C"/>
</dbReference>
<evidence type="ECO:0000313" key="14">
    <source>
        <dbReference type="EMBL" id="MFC0322238.1"/>
    </source>
</evidence>
<keyword evidence="8" id="KW-0472">Membrane</keyword>
<keyword evidence="7" id="KW-0653">Protein transport</keyword>
<dbReference type="Gene3D" id="3.30.1300.30">
    <property type="entry name" value="GSPII I/J protein-like"/>
    <property type="match status" value="1"/>
</dbReference>
<dbReference type="Pfam" id="PF05658">
    <property type="entry name" value="YadA_head"/>
    <property type="match status" value="3"/>
</dbReference>
<dbReference type="SUPFAM" id="SSF54523">
    <property type="entry name" value="Pili subunits"/>
    <property type="match status" value="1"/>
</dbReference>
<dbReference type="Proteomes" id="UP001589769">
    <property type="component" value="Unassembled WGS sequence"/>
</dbReference>
<feature type="coiled-coil region" evidence="10">
    <location>
        <begin position="506"/>
        <end position="574"/>
    </location>
</feature>
<dbReference type="Gene3D" id="1.20.5.170">
    <property type="match status" value="1"/>
</dbReference>
<dbReference type="InterPro" id="IPR008640">
    <property type="entry name" value="Adhesin_Head_dom"/>
</dbReference>
<dbReference type="RefSeq" id="WP_382372785.1">
    <property type="nucleotide sequence ID" value="NZ_JBHLWA010000006.1"/>
</dbReference>
<keyword evidence="6 11" id="KW-0732">Signal</keyword>
<sequence length="1391" mass="148408">MKKTTLALILAATLSTAHAATENQQSDLVNITINNIGDDSGLEIGTNARARGTGSIATGTNSLALGKNAVATGGNETKNSITKKLAENKQRLDEISTAEANTNRLLSELQNIRKVEADIIEAGERVKQVRLAKQSAYSVWQNKLKTYNDTVAGSAQFLADAQAKIDDLNSRLTGVSRIQNVDISSDEGLTNAATQLKSIAEEGTTLNLSVDFYKDYVSSYYTALGDARTLENESNNIKQNIRFTIIEALKNQVVSGTQIAQNVIDTYNNTITKYNINLPVLNLDNNYVAFVGYNPFYDYDDTTRLIQDGEKLRLVRGRDISMPTVYGTVVAEIDDVQRFESLFKNKQPTDIEFQRVITKTTYENQKEALKKIRDSLPELLNQNHYFLDEDNSKARRYASYLDNSLMLKEYALDIAYYQTMYEETKNTTWLDKKVEAFNKAKAIAMSITRIPSLYNGDVTSFDNQIYQAHNAWYKENVSDVLLKNKVTTQKLTQELEEALGINKNAIAEKEAEIAQLKTAADQAKSTYDNTNPSDADIALSQRYEEIMRQLTAKANELKSEQDRLQALRDALTLNDLTNVGENAYAIGTNALATGANSLAIGTDTIVTGENSIAIGKGSAVTGTNSIAIGTGHNILGNNSGAFGDPDYIYGDGSYAFGNNNTIGEATNPHNSGNNTFVLGSNVVTKVNNAVILGANSADGGDNTVSVGSTAAQRKIVYVADGTISQTSKDAINGSQIHDILENGTNVNIENWKTLLGVGSTENSATATALSNLASDLAKHLGGGSSVDTNGRVTAPTYSITDVTSTTPTAKNYSNVGAALTALDSNTKALNTTLGKKADKTDITNINTSLDGINTALNGKANTSLNNITSDGETVIKNLAKGAVKVVAGTNTTVTEGTDGDTKTYAVNVSNDAIKGAVQKDLDSKANKDASNLVSADVQKWQEKLGNGTNTKGDKGLITGDTLNTVLTAALSDKANKTDITNINTSLDGINTALNGKANTNLNNLTTDGETVIKNLAKGAVKVVAGTNTTVTEGTDGDAKTYAVNISNEAIKGAVQKDFDSKANKDASNLVSADVQKWQEKLGNGKNAKGDKGLITGDTLNIALETKADKGDITTINTSLSNKANTDLDNITNNGKTTIKNLANEAVEIVNGTNTTVSKTVKDGNTLYAVNVSNNDIKEAIQPDLNTKANTDASNIDAEKYAKKLGIGTISETDKNLVNGKTVYTAIQNAVINGIDVSNKADRSAKNLTAQDVQKWQNKLGTDKVAKNSKQLVTSGAVHSYVHDMTRNTLAQANTYTDMRINGLQQHTDKQIKRLKEETRAGIASAMAMSAIPTVTNKRYNVGAGTATFSGESAVAIGLRVKSDKDNAVVSFSASASSSGDIAGAAGFAFGF</sequence>
<evidence type="ECO:0000256" key="1">
    <source>
        <dbReference type="ARBA" id="ARBA00004241"/>
    </source>
</evidence>
<comment type="caution">
    <text evidence="14">The sequence shown here is derived from an EMBL/GenBank/DDBJ whole genome shotgun (WGS) entry which is preliminary data.</text>
</comment>
<keyword evidence="4" id="KW-1134">Transmembrane beta strand</keyword>
<organism evidence="14 15">
    <name type="scientific">Gallibacterium melopsittaci</name>
    <dbReference type="NCBI Taxonomy" id="516063"/>
    <lineage>
        <taxon>Bacteria</taxon>
        <taxon>Pseudomonadati</taxon>
        <taxon>Pseudomonadota</taxon>
        <taxon>Gammaproteobacteria</taxon>
        <taxon>Pasteurellales</taxon>
        <taxon>Pasteurellaceae</taxon>
        <taxon>Gallibacterium</taxon>
    </lineage>
</organism>
<feature type="domain" description="Trimeric autotransporter adhesin YadA-like C-terminal membrane anchor" evidence="12">
    <location>
        <begin position="1336"/>
        <end position="1391"/>
    </location>
</feature>
<dbReference type="SUPFAM" id="SSF101967">
    <property type="entry name" value="Adhesin YadA, collagen-binding domain"/>
    <property type="match status" value="1"/>
</dbReference>
<feature type="domain" description="Trimeric autotransporter adhesin YadA-like head" evidence="13">
    <location>
        <begin position="580"/>
        <end position="603"/>
    </location>
</feature>
<feature type="chain" id="PRO_5046909272" evidence="11">
    <location>
        <begin position="20"/>
        <end position="1391"/>
    </location>
</feature>
<evidence type="ECO:0000256" key="2">
    <source>
        <dbReference type="ARBA" id="ARBA00004442"/>
    </source>
</evidence>
<evidence type="ECO:0000259" key="12">
    <source>
        <dbReference type="Pfam" id="PF03895"/>
    </source>
</evidence>
<keyword evidence="10" id="KW-0175">Coiled coil</keyword>
<keyword evidence="9" id="KW-0998">Cell outer membrane</keyword>
<dbReference type="InterPro" id="IPR045584">
    <property type="entry name" value="Pilin-like"/>
</dbReference>
<evidence type="ECO:0000313" key="15">
    <source>
        <dbReference type="Proteomes" id="UP001589769"/>
    </source>
</evidence>
<reference evidence="14 15" key="1">
    <citation type="submission" date="2024-09" db="EMBL/GenBank/DDBJ databases">
        <authorList>
            <person name="Sun Q."/>
            <person name="Mori K."/>
        </authorList>
    </citation>
    <scope>NUCLEOTIDE SEQUENCE [LARGE SCALE GENOMIC DNA]</scope>
    <source>
        <strain evidence="14 15">CCM 7538</strain>
    </source>
</reference>
<evidence type="ECO:0000256" key="9">
    <source>
        <dbReference type="ARBA" id="ARBA00023237"/>
    </source>
</evidence>
<evidence type="ECO:0000256" key="7">
    <source>
        <dbReference type="ARBA" id="ARBA00022927"/>
    </source>
</evidence>
<evidence type="ECO:0000256" key="4">
    <source>
        <dbReference type="ARBA" id="ARBA00022452"/>
    </source>
</evidence>
<dbReference type="Gene3D" id="2.150.10.10">
    <property type="entry name" value="Serralysin-like metalloprotease, C-terminal"/>
    <property type="match status" value="1"/>
</dbReference>
<evidence type="ECO:0000256" key="10">
    <source>
        <dbReference type="SAM" id="Coils"/>
    </source>
</evidence>
<feature type="domain" description="Trimeric autotransporter adhesin YadA-like head" evidence="13">
    <location>
        <begin position="57"/>
        <end position="75"/>
    </location>
</feature>
<protein>
    <submittedName>
        <fullName evidence="14">YadA-like family protein</fullName>
    </submittedName>
</protein>
<accession>A0ABV6HTN9</accession>
<gene>
    <name evidence="14" type="ORF">ACFFHT_01435</name>
</gene>
<dbReference type="EMBL" id="JBHLWA010000006">
    <property type="protein sequence ID" value="MFC0322238.1"/>
    <property type="molecule type" value="Genomic_DNA"/>
</dbReference>
<keyword evidence="5" id="KW-0812">Transmembrane</keyword>
<feature type="domain" description="Trimeric autotransporter adhesin YadA-like head" evidence="13">
    <location>
        <begin position="607"/>
        <end position="631"/>
    </location>
</feature>
<evidence type="ECO:0000256" key="3">
    <source>
        <dbReference type="ARBA" id="ARBA00022448"/>
    </source>
</evidence>